<dbReference type="InterPro" id="IPR036597">
    <property type="entry name" value="Fido-like_dom_sf"/>
</dbReference>
<dbReference type="PROSITE" id="PS51459">
    <property type="entry name" value="FIDO"/>
    <property type="match status" value="1"/>
</dbReference>
<dbReference type="GO" id="GO:0016301">
    <property type="term" value="F:kinase activity"/>
    <property type="evidence" value="ECO:0007669"/>
    <property type="project" value="InterPro"/>
</dbReference>
<dbReference type="InterPro" id="IPR006440">
    <property type="entry name" value="Doc"/>
</dbReference>
<dbReference type="NCBIfam" id="TIGR01550">
    <property type="entry name" value="DOC_P1"/>
    <property type="match status" value="1"/>
</dbReference>
<dbReference type="EMBL" id="MU002202">
    <property type="protein sequence ID" value="KAF2788603.1"/>
    <property type="molecule type" value="Genomic_DNA"/>
</dbReference>
<evidence type="ECO:0000259" key="1">
    <source>
        <dbReference type="PROSITE" id="PS51459"/>
    </source>
</evidence>
<gene>
    <name evidence="2" type="ORF">K505DRAFT_366330</name>
</gene>
<dbReference type="Proteomes" id="UP000799757">
    <property type="component" value="Unassembled WGS sequence"/>
</dbReference>
<evidence type="ECO:0000313" key="3">
    <source>
        <dbReference type="Proteomes" id="UP000799757"/>
    </source>
</evidence>
<dbReference type="InterPro" id="IPR053737">
    <property type="entry name" value="Type_II_TA_Toxin"/>
</dbReference>
<organism evidence="2 3">
    <name type="scientific">Melanomma pulvis-pyrius CBS 109.77</name>
    <dbReference type="NCBI Taxonomy" id="1314802"/>
    <lineage>
        <taxon>Eukaryota</taxon>
        <taxon>Fungi</taxon>
        <taxon>Dikarya</taxon>
        <taxon>Ascomycota</taxon>
        <taxon>Pezizomycotina</taxon>
        <taxon>Dothideomycetes</taxon>
        <taxon>Pleosporomycetidae</taxon>
        <taxon>Pleosporales</taxon>
        <taxon>Melanommataceae</taxon>
        <taxon>Melanomma</taxon>
    </lineage>
</organism>
<dbReference type="PANTHER" id="PTHR39426:SF1">
    <property type="entry name" value="HOMOLOGY TO DEATH-ON-CURING PROTEIN OF PHAGE P1"/>
    <property type="match status" value="1"/>
</dbReference>
<dbReference type="OrthoDB" id="3049701at2759"/>
<dbReference type="InterPro" id="IPR003812">
    <property type="entry name" value="Fido"/>
</dbReference>
<proteinExistence type="predicted"/>
<protein>
    <submittedName>
        <fullName evidence="2">DOC family protein</fullName>
    </submittedName>
</protein>
<dbReference type="Pfam" id="PF02661">
    <property type="entry name" value="Fic"/>
    <property type="match status" value="1"/>
</dbReference>
<dbReference type="AlphaFoldDB" id="A0A6A6WXH9"/>
<keyword evidence="3" id="KW-1185">Reference proteome</keyword>
<dbReference type="Gene3D" id="1.20.120.1870">
    <property type="entry name" value="Fic/DOC protein, Fido domain"/>
    <property type="match status" value="1"/>
</dbReference>
<evidence type="ECO:0000313" key="2">
    <source>
        <dbReference type="EMBL" id="KAF2788603.1"/>
    </source>
</evidence>
<sequence>MASNVQRFRFLTAAQVRRLHGVFIGNAQPTQPALLESAVQSPINIKYYNNQQNLFQLAASLSEKIMKNHAYQDGNKRTAVVAVDMFLKINGWKLQETLLQPDNVSQDMEDAHVAVCTNAWTAEKMGQFYEQKAKAIEE</sequence>
<dbReference type="SUPFAM" id="SSF140931">
    <property type="entry name" value="Fic-like"/>
    <property type="match status" value="1"/>
</dbReference>
<name>A0A6A6WXH9_9PLEO</name>
<accession>A0A6A6WXH9</accession>
<dbReference type="PANTHER" id="PTHR39426">
    <property type="entry name" value="HOMOLOGY TO DEATH-ON-CURING PROTEIN OF PHAGE P1"/>
    <property type="match status" value="1"/>
</dbReference>
<feature type="domain" description="Fido" evidence="1">
    <location>
        <begin position="11"/>
        <end position="131"/>
    </location>
</feature>
<reference evidence="2" key="1">
    <citation type="journal article" date="2020" name="Stud. Mycol.">
        <title>101 Dothideomycetes genomes: a test case for predicting lifestyles and emergence of pathogens.</title>
        <authorList>
            <person name="Haridas S."/>
            <person name="Albert R."/>
            <person name="Binder M."/>
            <person name="Bloem J."/>
            <person name="Labutti K."/>
            <person name="Salamov A."/>
            <person name="Andreopoulos B."/>
            <person name="Baker S."/>
            <person name="Barry K."/>
            <person name="Bills G."/>
            <person name="Bluhm B."/>
            <person name="Cannon C."/>
            <person name="Castanera R."/>
            <person name="Culley D."/>
            <person name="Daum C."/>
            <person name="Ezra D."/>
            <person name="Gonzalez J."/>
            <person name="Henrissat B."/>
            <person name="Kuo A."/>
            <person name="Liang C."/>
            <person name="Lipzen A."/>
            <person name="Lutzoni F."/>
            <person name="Magnuson J."/>
            <person name="Mondo S."/>
            <person name="Nolan M."/>
            <person name="Ohm R."/>
            <person name="Pangilinan J."/>
            <person name="Park H.-J."/>
            <person name="Ramirez L."/>
            <person name="Alfaro M."/>
            <person name="Sun H."/>
            <person name="Tritt A."/>
            <person name="Yoshinaga Y."/>
            <person name="Zwiers L.-H."/>
            <person name="Turgeon B."/>
            <person name="Goodwin S."/>
            <person name="Spatafora J."/>
            <person name="Crous P."/>
            <person name="Grigoriev I."/>
        </authorList>
    </citation>
    <scope>NUCLEOTIDE SEQUENCE</scope>
    <source>
        <strain evidence="2">CBS 109.77</strain>
    </source>
</reference>